<dbReference type="EMBL" id="FMZM01000005">
    <property type="protein sequence ID" value="SDD00529.1"/>
    <property type="molecule type" value="Genomic_DNA"/>
</dbReference>
<accession>A0A1G6R7C3</accession>
<dbReference type="RefSeq" id="WP_090855039.1">
    <property type="nucleotide sequence ID" value="NZ_FMZM01000005.1"/>
</dbReference>
<sequence>MAGVRPRSRLRRVVLLTGIGGALVVLVVAYWGFLQLALESDRCDPTPPGYENQRAVSKELKPLWYECVMDPGNGEERYVVHGPFQGVRGG</sequence>
<dbReference type="AlphaFoldDB" id="A0A1G6R7C3"/>
<evidence type="ECO:0000313" key="2">
    <source>
        <dbReference type="Proteomes" id="UP000199034"/>
    </source>
</evidence>
<gene>
    <name evidence="1" type="ORF">SAMN05421872_105182</name>
</gene>
<proteinExistence type="predicted"/>
<organism evidence="1 2">
    <name type="scientific">Nocardioides lianchengensis</name>
    <dbReference type="NCBI Taxonomy" id="1045774"/>
    <lineage>
        <taxon>Bacteria</taxon>
        <taxon>Bacillati</taxon>
        <taxon>Actinomycetota</taxon>
        <taxon>Actinomycetes</taxon>
        <taxon>Propionibacteriales</taxon>
        <taxon>Nocardioidaceae</taxon>
        <taxon>Nocardioides</taxon>
    </lineage>
</organism>
<dbReference type="STRING" id="1045774.SAMN05421872_105182"/>
<protein>
    <submittedName>
        <fullName evidence="1">Uncharacterized protein</fullName>
    </submittedName>
</protein>
<evidence type="ECO:0000313" key="1">
    <source>
        <dbReference type="EMBL" id="SDD00529.1"/>
    </source>
</evidence>
<reference evidence="1 2" key="1">
    <citation type="submission" date="2016-10" db="EMBL/GenBank/DDBJ databases">
        <authorList>
            <person name="de Groot N.N."/>
        </authorList>
    </citation>
    <scope>NUCLEOTIDE SEQUENCE [LARGE SCALE GENOMIC DNA]</scope>
    <source>
        <strain evidence="1 2">CGMCC 4.6858</strain>
    </source>
</reference>
<keyword evidence="2" id="KW-1185">Reference proteome</keyword>
<name>A0A1G6R7C3_9ACTN</name>
<dbReference type="OrthoDB" id="3788395at2"/>
<dbReference type="Proteomes" id="UP000199034">
    <property type="component" value="Unassembled WGS sequence"/>
</dbReference>